<accession>A0A0H2XSS3</accession>
<dbReference type="GO" id="GO:0005886">
    <property type="term" value="C:plasma membrane"/>
    <property type="evidence" value="ECO:0007669"/>
    <property type="project" value="UniProtKB-SubCell"/>
</dbReference>
<dbReference type="Pfam" id="PF02104">
    <property type="entry name" value="SURF1"/>
    <property type="match status" value="1"/>
</dbReference>
<reference evidence="8" key="1">
    <citation type="submission" date="2006-05" db="EMBL/GenBank/DDBJ databases">
        <title>Complete sequence of chromosome 1 of Burkholderia cenocepacia AU 1054.</title>
        <authorList>
            <consortium name="US DOE Joint Genome Institute"/>
            <person name="Copeland A."/>
            <person name="Lucas S."/>
            <person name="Lapidus A."/>
            <person name="Barry K."/>
            <person name="Detter J.C."/>
            <person name="Glavina del Rio T."/>
            <person name="Hammon N."/>
            <person name="Israni S."/>
            <person name="Dalin E."/>
            <person name="Tice H."/>
            <person name="Pitluck S."/>
            <person name="Chain P."/>
            <person name="Malfatti S."/>
            <person name="Shin M."/>
            <person name="Vergez L."/>
            <person name="Schmutz J."/>
            <person name="Larimer F."/>
            <person name="Land M."/>
            <person name="Hauser L."/>
            <person name="Kyrpides N."/>
            <person name="Lykidis A."/>
            <person name="LiPuma J.J."/>
            <person name="Konstantinidis K."/>
            <person name="Tiedje J.M."/>
            <person name="Richardson P."/>
        </authorList>
    </citation>
    <scope>NUCLEOTIDE SEQUENCE [LARGE SCALE GENOMIC DNA]</scope>
    <source>
        <strain evidence="8">AU 1054</strain>
    </source>
</reference>
<evidence type="ECO:0000256" key="6">
    <source>
        <dbReference type="RuleBase" id="RU363076"/>
    </source>
</evidence>
<gene>
    <name evidence="8" type="ordered locus">Bcen_2227</name>
</gene>
<evidence type="ECO:0000313" key="8">
    <source>
        <dbReference type="EMBL" id="ABF77128.1"/>
    </source>
</evidence>
<feature type="compositionally biased region" description="Basic and acidic residues" evidence="7">
    <location>
        <begin position="19"/>
        <end position="49"/>
    </location>
</feature>
<organism evidence="8">
    <name type="scientific">Burkholderia orbicola (strain AU 1054)</name>
    <dbReference type="NCBI Taxonomy" id="331271"/>
    <lineage>
        <taxon>Bacteria</taxon>
        <taxon>Pseudomonadati</taxon>
        <taxon>Pseudomonadota</taxon>
        <taxon>Betaproteobacteria</taxon>
        <taxon>Burkholderiales</taxon>
        <taxon>Burkholderiaceae</taxon>
        <taxon>Burkholderia</taxon>
        <taxon>Burkholderia cepacia complex</taxon>
        <taxon>Burkholderia orbicola</taxon>
    </lineage>
</organism>
<dbReference type="InterPro" id="IPR002994">
    <property type="entry name" value="Surf1/Shy1"/>
</dbReference>
<evidence type="ECO:0000256" key="5">
    <source>
        <dbReference type="ARBA" id="ARBA00023136"/>
    </source>
</evidence>
<dbReference type="AlphaFoldDB" id="A0A0H2XSS3"/>
<evidence type="ECO:0000256" key="3">
    <source>
        <dbReference type="ARBA" id="ARBA00022692"/>
    </source>
</evidence>
<dbReference type="EMBL" id="CP000378">
    <property type="protein sequence ID" value="ABF77128.1"/>
    <property type="molecule type" value="Genomic_DNA"/>
</dbReference>
<dbReference type="CDD" id="cd06662">
    <property type="entry name" value="SURF1"/>
    <property type="match status" value="1"/>
</dbReference>
<sequence length="347" mass="38509">MRLNVTAAGAATASTPDRQAGRMDPAHPVREQDEQEQRHRQPDAGGERPDHALRMAAVVHHEVERRAHAGNDEDEGDGNEYVHDTNRTTAIRKEEDNYRTSLSRRCRAGRMMKIRWLPALLILVVVAVTIRLGFWQRDRAHQKEALQASIERYERAAPVDIGAQPVPLASIEFHRVRAKGRFMPEQAVFLDNRPYNDQPGFYVVMPFKLTGGGVVLVNRGWLPRNIADRTAIEPFATPAGDVEIVGIARADASRAFELGEGGSAAHQKIRQNLDVAAYAKETGLPLQPFVIQQTSDDGDKLVRDWPAATTGVERNYGYMFQWWAMAAAALGFGLYAARRAAKKSAGA</sequence>
<evidence type="ECO:0000256" key="4">
    <source>
        <dbReference type="ARBA" id="ARBA00022989"/>
    </source>
</evidence>
<feature type="region of interest" description="Disordered" evidence="7">
    <location>
        <begin position="1"/>
        <end position="49"/>
    </location>
</feature>
<feature type="transmembrane region" description="Helical" evidence="6">
    <location>
        <begin position="114"/>
        <end position="135"/>
    </location>
</feature>
<evidence type="ECO:0000256" key="1">
    <source>
        <dbReference type="ARBA" id="ARBA00004370"/>
    </source>
</evidence>
<keyword evidence="4 6" id="KW-1133">Transmembrane helix</keyword>
<evidence type="ECO:0000256" key="2">
    <source>
        <dbReference type="ARBA" id="ARBA00007165"/>
    </source>
</evidence>
<dbReference type="InterPro" id="IPR045214">
    <property type="entry name" value="Surf1/Surf4"/>
</dbReference>
<comment type="similarity">
    <text evidence="2 6">Belongs to the SURF1 family.</text>
</comment>
<protein>
    <recommendedName>
        <fullName evidence="6">SURF1-like protein</fullName>
    </recommendedName>
</protein>
<name>A0A0H2XSS3_BURO1</name>
<dbReference type="PANTHER" id="PTHR23427">
    <property type="entry name" value="SURFEIT LOCUS PROTEIN"/>
    <property type="match status" value="1"/>
</dbReference>
<comment type="subcellular location">
    <subcellularLocation>
        <location evidence="6">Cell membrane</location>
        <topology evidence="6">Multi-pass membrane protein</topology>
    </subcellularLocation>
    <subcellularLocation>
        <location evidence="1">Membrane</location>
    </subcellularLocation>
</comment>
<feature type="transmembrane region" description="Helical" evidence="6">
    <location>
        <begin position="320"/>
        <end position="337"/>
    </location>
</feature>
<evidence type="ECO:0000256" key="7">
    <source>
        <dbReference type="SAM" id="MobiDB-lite"/>
    </source>
</evidence>
<dbReference type="HOGENOM" id="CLU_810573_0_0_4"/>
<keyword evidence="5 6" id="KW-0472">Membrane</keyword>
<dbReference type="PANTHER" id="PTHR23427:SF2">
    <property type="entry name" value="SURFEIT LOCUS PROTEIN 1"/>
    <property type="match status" value="1"/>
</dbReference>
<keyword evidence="3 6" id="KW-0812">Transmembrane</keyword>
<proteinExistence type="inferred from homology"/>
<dbReference type="PROSITE" id="PS50895">
    <property type="entry name" value="SURF1"/>
    <property type="match status" value="1"/>
</dbReference>
<keyword evidence="6" id="KW-1003">Cell membrane</keyword>